<evidence type="ECO:0000313" key="4">
    <source>
        <dbReference type="Proteomes" id="UP000565441"/>
    </source>
</evidence>
<feature type="region of interest" description="Disordered" evidence="2">
    <location>
        <begin position="158"/>
        <end position="184"/>
    </location>
</feature>
<evidence type="ECO:0000313" key="3">
    <source>
        <dbReference type="EMBL" id="KAF5376318.1"/>
    </source>
</evidence>
<feature type="coiled-coil region" evidence="1">
    <location>
        <begin position="24"/>
        <end position="52"/>
    </location>
</feature>
<keyword evidence="4" id="KW-1185">Reference proteome</keyword>
<accession>A0A8H5H422</accession>
<dbReference type="OrthoDB" id="3070892at2759"/>
<proteinExistence type="predicted"/>
<gene>
    <name evidence="3" type="ORF">D9615_008461</name>
</gene>
<evidence type="ECO:0000256" key="1">
    <source>
        <dbReference type="SAM" id="Coils"/>
    </source>
</evidence>
<organism evidence="3 4">
    <name type="scientific">Tricholomella constricta</name>
    <dbReference type="NCBI Taxonomy" id="117010"/>
    <lineage>
        <taxon>Eukaryota</taxon>
        <taxon>Fungi</taxon>
        <taxon>Dikarya</taxon>
        <taxon>Basidiomycota</taxon>
        <taxon>Agaricomycotina</taxon>
        <taxon>Agaricomycetes</taxon>
        <taxon>Agaricomycetidae</taxon>
        <taxon>Agaricales</taxon>
        <taxon>Tricholomatineae</taxon>
        <taxon>Lyophyllaceae</taxon>
        <taxon>Tricholomella</taxon>
    </lineage>
</organism>
<feature type="region of interest" description="Disordered" evidence="2">
    <location>
        <begin position="227"/>
        <end position="256"/>
    </location>
</feature>
<feature type="compositionally biased region" description="Basic and acidic residues" evidence="2">
    <location>
        <begin position="610"/>
        <end position="622"/>
    </location>
</feature>
<dbReference type="AlphaFoldDB" id="A0A8H5H422"/>
<dbReference type="EMBL" id="JAACJP010000029">
    <property type="protein sequence ID" value="KAF5376318.1"/>
    <property type="molecule type" value="Genomic_DNA"/>
</dbReference>
<reference evidence="3 4" key="1">
    <citation type="journal article" date="2020" name="ISME J.">
        <title>Uncovering the hidden diversity of litter-decomposition mechanisms in mushroom-forming fungi.</title>
        <authorList>
            <person name="Floudas D."/>
            <person name="Bentzer J."/>
            <person name="Ahren D."/>
            <person name="Johansson T."/>
            <person name="Persson P."/>
            <person name="Tunlid A."/>
        </authorList>
    </citation>
    <scope>NUCLEOTIDE SEQUENCE [LARGE SCALE GENOMIC DNA]</scope>
    <source>
        <strain evidence="3 4">CBS 661.87</strain>
    </source>
</reference>
<feature type="region of interest" description="Disordered" evidence="2">
    <location>
        <begin position="490"/>
        <end position="545"/>
    </location>
</feature>
<keyword evidence="1" id="KW-0175">Coiled coil</keyword>
<sequence length="736" mass="78940">MRLIIKEIPLKMLAEEGEEVVEAVKAERDAVVKAKEEQAEALENASTSSERTPQDYHDAIQELPTALNDLLQAASEATGWVFHLLAAGPSPISNGEIASIEQYFGPTSTAGNTFSGAHPSYRDHVEKPFLNHIKGIFPHDVRVSRALRAASSLPSIDLHGLTPMGSPSSPKHAVPLPPSNASQTDASITGHNEFDLDEFMLNWEVQYNELSDISSLLSSTTPLPYGPLPPATAGTSPSSDSPSFTPPPFALPASTPVADSSGPLALPVPNMGVFIPPAPNLPTQLAANGLEITPYAPPAPTLSPLPPPDTRGIVQPALNMPSQPASITTTSVLPSLNTQHPSLSNTSNTGTCVPLAPNMVPHGPTQPMSPFMTILPNTTTHLNTAHPTHLNTAMHPNTAPPTTTHPNTVHPNTAIHPNTTNLNTTNLNTPPQDYTVAGPAATTQLVDEDEPLSTSEEVFTKRQAAAQKRAGTMALKKAIAEEKKKALAAKKKGTAAAIRKASTKAVTKSAPHAVPKNVSERPRRAVKPPPRADRSPSPPAKNGEGKIVLHGMFAYIPGAELAEALHSQIEDPRAHIKGVCLGIVKHSDNMVQEAASNSDQNGGRFWQARTEPKPRPAPKMDPKWTGNLMPSSTRFAKLSRLDFAKFSRLEHTVIFAKLFYLLPEHPYRAGVDYRDRTMGKGPTPCFSHHRHRSPSSVPRNIQGIVHHLNVGWHDDPPPDLGAIQAMKQIPKEIGID</sequence>
<name>A0A8H5H422_9AGAR</name>
<protein>
    <submittedName>
        <fullName evidence="3">Uncharacterized protein</fullName>
    </submittedName>
</protein>
<evidence type="ECO:0000256" key="2">
    <source>
        <dbReference type="SAM" id="MobiDB-lite"/>
    </source>
</evidence>
<feature type="compositionally biased region" description="Low complexity" evidence="2">
    <location>
        <begin position="231"/>
        <end position="243"/>
    </location>
</feature>
<feature type="region of interest" description="Disordered" evidence="2">
    <location>
        <begin position="595"/>
        <end position="628"/>
    </location>
</feature>
<comment type="caution">
    <text evidence="3">The sequence shown here is derived from an EMBL/GenBank/DDBJ whole genome shotgun (WGS) entry which is preliminary data.</text>
</comment>
<dbReference type="Proteomes" id="UP000565441">
    <property type="component" value="Unassembled WGS sequence"/>
</dbReference>